<gene>
    <name evidence="1" type="ORF">ACEZDE_01995</name>
</gene>
<name>A0ABV6VPA2_9ACTN</name>
<keyword evidence="2" id="KW-1185">Reference proteome</keyword>
<dbReference type="EMBL" id="JBHFAB010000001">
    <property type="protein sequence ID" value="MFC1415423.1"/>
    <property type="molecule type" value="Genomic_DNA"/>
</dbReference>
<evidence type="ECO:0000313" key="2">
    <source>
        <dbReference type="Proteomes" id="UP001592531"/>
    </source>
</evidence>
<evidence type="ECO:0000313" key="1">
    <source>
        <dbReference type="EMBL" id="MFC1415423.1"/>
    </source>
</evidence>
<dbReference type="Gene3D" id="2.60.120.260">
    <property type="entry name" value="Galactose-binding domain-like"/>
    <property type="match status" value="1"/>
</dbReference>
<sequence>MSQNDLAALAGRIAALERLVTQLNRTSRLGQSSIEGGAIQVYDTGGTHRASLGVQEDGTVGLTAVNGPIPPAPMPPQLASVLGGVAAAWDGGFAGAATAPLDWTFTEVHASTTTADFTPGASTLCGTIATVFGGTLVVPADAPVWVRLLARTTSGVASDPSGPSGPVGPAPVVAQEVLDGIVSDLALADGAVTAAKIAAGAVDAQALADGAVTADAIGQAAVTAGALASAAVTPGALASGAVTPGALASGAVTPAALAAGAVTAASLAAGSVTAASIAAGAVTAAAITAGAVTAGKIAAGAVTASTIAAGAVTAGSIAASSITGTQLAAATIQASNLAANSVAAGTIAAAAITGREIAALAVTSDKLAANSVTASSIAAGTIDATKLLISAAVSNLLPDPGFETATGAAQVTAGGSAWSLDTTTFSSGTRSVRFSATAATATTSDLPVLKGVPVTPGDQLYIAADWRATVLTGSAPAQKLYLRWKDGSGATLSYSVLQAPATLDATWRTISTIATAPAGAVTVDATLQAFSYTAATLWWDNLVVRPVVGATQIQSGAIQTTHLSATAIDGKVITGATLRTGASGQRIEIVPQGALGYLNGDQKMIYPAGVVWYTGLAGEVSPGEIMLFNSGSEFGVQPTLQLSTADMGHGSGTLQLIAGNAGGDNAGLLVDVADQTLMVSKLNGILAGDSNSLYLRADGESTIYFGAVSVGLVQDWTTVTMASGYAHNGNSNGNVQYRVIDFLGTRFVQWRGGFAATYSSGVPINSGTLLSAAVPSLARPSARRSMTCACSVSSSVVTSMKVDFGTDGTATLVSAGTTNNPPWVSLNGVMYSL</sequence>
<dbReference type="RefSeq" id="WP_380531073.1">
    <property type="nucleotide sequence ID" value="NZ_JBHFAB010000001.1"/>
</dbReference>
<accession>A0ABV6VPA2</accession>
<dbReference type="Proteomes" id="UP001592531">
    <property type="component" value="Unassembled WGS sequence"/>
</dbReference>
<proteinExistence type="predicted"/>
<comment type="caution">
    <text evidence="1">The sequence shown here is derived from an EMBL/GenBank/DDBJ whole genome shotgun (WGS) entry which is preliminary data.</text>
</comment>
<reference evidence="1 2" key="1">
    <citation type="submission" date="2024-09" db="EMBL/GenBank/DDBJ databases">
        <authorList>
            <person name="Lee S.D."/>
        </authorList>
    </citation>
    <scope>NUCLEOTIDE SEQUENCE [LARGE SCALE GENOMIC DNA]</scope>
    <source>
        <strain evidence="1 2">N8-3</strain>
    </source>
</reference>
<organism evidence="1 2">
    <name type="scientific">Streptacidiphilus cavernicola</name>
    <dbReference type="NCBI Taxonomy" id="3342716"/>
    <lineage>
        <taxon>Bacteria</taxon>
        <taxon>Bacillati</taxon>
        <taxon>Actinomycetota</taxon>
        <taxon>Actinomycetes</taxon>
        <taxon>Kitasatosporales</taxon>
        <taxon>Streptomycetaceae</taxon>
        <taxon>Streptacidiphilus</taxon>
    </lineage>
</organism>
<protein>
    <submittedName>
        <fullName evidence="1">Uncharacterized protein</fullName>
    </submittedName>
</protein>